<reference evidence="3" key="1">
    <citation type="submission" date="2016-03" db="EMBL/GenBank/DDBJ databases">
        <authorList>
            <person name="Ploux O."/>
        </authorList>
    </citation>
    <scope>NUCLEOTIDE SEQUENCE [LARGE SCALE GENOMIC DNA]</scope>
    <source>
        <strain evidence="3">UK7</strain>
    </source>
</reference>
<sequence>MSILSVEQRSQARLMEYEKTRACWSVPRLNFHRNRQFSSILRCGAKPSYRWMSSEQFSQCTTVARASQALASLNLDRDRFKSLDYLLIPYRNDVRTHDPVLLSVLCTADTPKIEDHALLGFAPRQKFAFIVDSVGTRDGKTVIELAASIHKALLMRILFSQFAENETWPLFSQWSQQSADGGEGVAEQEVIDLEEDTNREDTVGGLTSDAASHGLRDTAGTTSDDVVRPGATFIDLTSDTAVPIDLAETFRMTDAMDWMSDSAKSAIEDATTSPYSSSPLSASSQPDDLPSRLRRLVWDAGGEYVRESETDRRAFPPQFNAKYFQKQGFLYGSAIQNSPRESMSEFTVEERKAVYTQSGIEGVHECRAEHPDSIDRWARNKMLAFAANYWGETVEPDECLLSGYEVWHKTHFSERER</sequence>
<comment type="caution">
    <text evidence="2">The sequence shown here is derived from an EMBL/GenBank/DDBJ whole genome shotgun (WGS) entry which is preliminary data.</text>
</comment>
<name>A0A1E1LNR7_9HELO</name>
<protein>
    <submittedName>
        <fullName evidence="2">Uncharacterized protein</fullName>
    </submittedName>
</protein>
<dbReference type="InParanoid" id="A0A1E1LNR7"/>
<accession>A0A1E1LNR7</accession>
<feature type="region of interest" description="Disordered" evidence="1">
    <location>
        <begin position="195"/>
        <end position="223"/>
    </location>
</feature>
<gene>
    <name evidence="2" type="ORF">RCO7_11145</name>
</gene>
<evidence type="ECO:0000256" key="1">
    <source>
        <dbReference type="SAM" id="MobiDB-lite"/>
    </source>
</evidence>
<keyword evidence="3" id="KW-1185">Reference proteome</keyword>
<proteinExistence type="predicted"/>
<organism evidence="2 3">
    <name type="scientific">Rhynchosporium graminicola</name>
    <dbReference type="NCBI Taxonomy" id="2792576"/>
    <lineage>
        <taxon>Eukaryota</taxon>
        <taxon>Fungi</taxon>
        <taxon>Dikarya</taxon>
        <taxon>Ascomycota</taxon>
        <taxon>Pezizomycotina</taxon>
        <taxon>Leotiomycetes</taxon>
        <taxon>Helotiales</taxon>
        <taxon>Ploettnerulaceae</taxon>
        <taxon>Rhynchosporium</taxon>
    </lineage>
</organism>
<feature type="compositionally biased region" description="Low complexity" evidence="1">
    <location>
        <begin position="270"/>
        <end position="288"/>
    </location>
</feature>
<feature type="region of interest" description="Disordered" evidence="1">
    <location>
        <begin position="269"/>
        <end position="289"/>
    </location>
</feature>
<dbReference type="AlphaFoldDB" id="A0A1E1LNR7"/>
<dbReference type="Proteomes" id="UP000178129">
    <property type="component" value="Unassembled WGS sequence"/>
</dbReference>
<evidence type="ECO:0000313" key="3">
    <source>
        <dbReference type="Proteomes" id="UP000178129"/>
    </source>
</evidence>
<dbReference type="EMBL" id="FJUW01000069">
    <property type="protein sequence ID" value="CZT12152.1"/>
    <property type="molecule type" value="Genomic_DNA"/>
</dbReference>
<evidence type="ECO:0000313" key="2">
    <source>
        <dbReference type="EMBL" id="CZT12152.1"/>
    </source>
</evidence>